<dbReference type="STRING" id="983967.A0A1E4T0Z0"/>
<dbReference type="EMBL" id="KV453852">
    <property type="protein sequence ID" value="ODV85382.1"/>
    <property type="molecule type" value="Genomic_DNA"/>
</dbReference>
<gene>
    <name evidence="2" type="ORF">CANARDRAFT_28177</name>
</gene>
<dbReference type="Pfam" id="PF10863">
    <property type="entry name" value="NOP19"/>
    <property type="match status" value="1"/>
</dbReference>
<accession>A0A1E4T0Z0</accession>
<dbReference type="AlphaFoldDB" id="A0A1E4T0Z0"/>
<dbReference type="GO" id="GO:0030686">
    <property type="term" value="C:90S preribosome"/>
    <property type="evidence" value="ECO:0007669"/>
    <property type="project" value="InterPro"/>
</dbReference>
<protein>
    <submittedName>
        <fullName evidence="2">Uncharacterized protein</fullName>
    </submittedName>
</protein>
<reference evidence="3" key="1">
    <citation type="submission" date="2016-04" db="EMBL/GenBank/DDBJ databases">
        <title>Comparative genomics of biotechnologically important yeasts.</title>
        <authorList>
            <consortium name="DOE Joint Genome Institute"/>
            <person name="Riley R."/>
            <person name="Haridas S."/>
            <person name="Wolfe K.H."/>
            <person name="Lopes M.R."/>
            <person name="Hittinger C.T."/>
            <person name="Goker M."/>
            <person name="Salamov A."/>
            <person name="Wisecaver J."/>
            <person name="Long T.M."/>
            <person name="Aerts A.L."/>
            <person name="Barry K."/>
            <person name="Choi C."/>
            <person name="Clum A."/>
            <person name="Coughlan A.Y."/>
            <person name="Deshpande S."/>
            <person name="Douglass A.P."/>
            <person name="Hanson S.J."/>
            <person name="Klenk H.-P."/>
            <person name="Labutti K."/>
            <person name="Lapidus A."/>
            <person name="Lindquist E."/>
            <person name="Lipzen A."/>
            <person name="Meier-Kolthoff J.P."/>
            <person name="Ohm R.A."/>
            <person name="Otillar R.P."/>
            <person name="Pangilinan J."/>
            <person name="Peng Y."/>
            <person name="Rokas A."/>
            <person name="Rosa C.A."/>
            <person name="Scheuner C."/>
            <person name="Sibirny A.A."/>
            <person name="Slot J.C."/>
            <person name="Stielow J.B."/>
            <person name="Sun H."/>
            <person name="Kurtzman C.P."/>
            <person name="Blackwell M."/>
            <person name="Grigoriev I.V."/>
            <person name="Jeffries T.W."/>
        </authorList>
    </citation>
    <scope>NUCLEOTIDE SEQUENCE [LARGE SCALE GENOMIC DNA]</scope>
    <source>
        <strain evidence="3">NRRL YB-2248</strain>
    </source>
</reference>
<dbReference type="InterPro" id="IPR022592">
    <property type="entry name" value="Nucleolar_19"/>
</dbReference>
<name>A0A1E4T0Z0_9ASCO</name>
<dbReference type="Proteomes" id="UP000094801">
    <property type="component" value="Unassembled WGS sequence"/>
</dbReference>
<dbReference type="OrthoDB" id="3993124at2759"/>
<keyword evidence="3" id="KW-1185">Reference proteome</keyword>
<sequence>MSTPNNREQIKKKQQLQAQFQLSLSQVNSKILSWLPPADPAQQQTTKTIEPELTRSFENLPIIKPGAGLDLSSSKATNATSNSGNKIGDFVNGSGIPTIQNSNSATSTESVALRALKNKLRNDNRGKFQSSKIGKPGNNNNRKSPITNRGNISSRIDTLTHNDDSDDSDDEILLRKSKGGVKAKSVNSKKPF</sequence>
<evidence type="ECO:0000313" key="3">
    <source>
        <dbReference type="Proteomes" id="UP000094801"/>
    </source>
</evidence>
<feature type="region of interest" description="Disordered" evidence="1">
    <location>
        <begin position="120"/>
        <end position="192"/>
    </location>
</feature>
<feature type="compositionally biased region" description="Polar residues" evidence="1">
    <location>
        <begin position="127"/>
        <end position="157"/>
    </location>
</feature>
<evidence type="ECO:0000256" key="1">
    <source>
        <dbReference type="SAM" id="MobiDB-lite"/>
    </source>
</evidence>
<organism evidence="2 3">
    <name type="scientific">[Candida] arabinofermentans NRRL YB-2248</name>
    <dbReference type="NCBI Taxonomy" id="983967"/>
    <lineage>
        <taxon>Eukaryota</taxon>
        <taxon>Fungi</taxon>
        <taxon>Dikarya</taxon>
        <taxon>Ascomycota</taxon>
        <taxon>Saccharomycotina</taxon>
        <taxon>Pichiomycetes</taxon>
        <taxon>Pichiales</taxon>
        <taxon>Pichiaceae</taxon>
        <taxon>Ogataea</taxon>
        <taxon>Ogataea/Candida clade</taxon>
    </lineage>
</organism>
<evidence type="ECO:0000313" key="2">
    <source>
        <dbReference type="EMBL" id="ODV85382.1"/>
    </source>
</evidence>
<dbReference type="GO" id="GO:0042274">
    <property type="term" value="P:ribosomal small subunit biogenesis"/>
    <property type="evidence" value="ECO:0007669"/>
    <property type="project" value="InterPro"/>
</dbReference>
<proteinExistence type="predicted"/>